<proteinExistence type="predicted"/>
<reference evidence="1 2" key="1">
    <citation type="journal article" date="2020" name="Sci. Rep.">
        <title>A novel cyanobacterial geosmin producer, revising GeoA distribution and dispersion patterns in Bacteria.</title>
        <authorList>
            <person name="Churro C."/>
            <person name="Semedo-Aguiar A.P."/>
            <person name="Silva A.D."/>
            <person name="Pereira-Leal J.B."/>
            <person name="Leite R.B."/>
        </authorList>
    </citation>
    <scope>NUCLEOTIDE SEQUENCE [LARGE SCALE GENOMIC DNA]</scope>
    <source>
        <strain evidence="1 2">IPMA8</strain>
    </source>
</reference>
<protein>
    <recommendedName>
        <fullName evidence="3">DUF4365 domain-containing protein</fullName>
    </recommendedName>
</protein>
<evidence type="ECO:0008006" key="3">
    <source>
        <dbReference type="Google" id="ProtNLM"/>
    </source>
</evidence>
<evidence type="ECO:0000313" key="1">
    <source>
        <dbReference type="EMBL" id="NQE32638.1"/>
    </source>
</evidence>
<evidence type="ECO:0000313" key="2">
    <source>
        <dbReference type="Proteomes" id="UP000702425"/>
    </source>
</evidence>
<accession>A0ABX2CSL3</accession>
<dbReference type="EMBL" id="SRRZ01000004">
    <property type="protein sequence ID" value="NQE32638.1"/>
    <property type="molecule type" value="Genomic_DNA"/>
</dbReference>
<dbReference type="Proteomes" id="UP000702425">
    <property type="component" value="Unassembled WGS sequence"/>
</dbReference>
<organism evidence="1 2">
    <name type="scientific">Microcoleus asticus IPMA8</name>
    <dbReference type="NCBI Taxonomy" id="2563858"/>
    <lineage>
        <taxon>Bacteria</taxon>
        <taxon>Bacillati</taxon>
        <taxon>Cyanobacteriota</taxon>
        <taxon>Cyanophyceae</taxon>
        <taxon>Oscillatoriophycideae</taxon>
        <taxon>Oscillatoriales</taxon>
        <taxon>Microcoleaceae</taxon>
        <taxon>Microcoleus</taxon>
        <taxon>Microcoleus asticus</taxon>
    </lineage>
</organism>
<gene>
    <name evidence="1" type="ORF">E5S67_00354</name>
</gene>
<sequence length="519" mass="59240">MRNIGRMGESIFKYWCDSVGLIANSCQVDERGWDFFVEFPRDSSSVLLRDMLPTPIECKIQVKSTDVKSKKEDIKLSNLATLIKAPIPVFFCFIEFDGKNEAQAVYLVHVGKDIIEKTLKRIRKLDKQKPTERLNKPTIEIFYRIDNQLPEITGESLKKAIEKHILPGTLNQYISDKNELLNTLGFEDGKGEFTFTRSGSDPVGEMVDLSLGLRQEVNIDKSIGYHKRFGILYENQKLSSEGAILRIEAKPEPGVLKFKKDDFSPELVLSADLYLSDFFGKSLPEKYRKIRVKSTMFELILEPLNGERKYSFPCPDVRRRNSLNELKSYLKVLTLLKKASHPLVLEVSDKAKKRTPFSFKISVSDEIDDWSDVYNIVEMASSICEKLSISESDVLVSISELMQTQHSLENLYRILDADPTTVHINFAANPEEYEQGDRLACTSSVMTTIGSKTIRFFLAVVGSISLVNQAQYRLIAEDKVFRNKLVTVEGEVIEKSAIDRKFDEFEKELQRMGFATIRI</sequence>
<keyword evidence="2" id="KW-1185">Reference proteome</keyword>
<comment type="caution">
    <text evidence="1">The sequence shown here is derived from an EMBL/GenBank/DDBJ whole genome shotgun (WGS) entry which is preliminary data.</text>
</comment>
<name>A0ABX2CSL3_9CYAN</name>